<comment type="caution">
    <text evidence="2">Lacks conserved residue(s) required for the propagation of feature annotation.</text>
</comment>
<feature type="chain" id="PRO_5001729543" evidence="3">
    <location>
        <begin position="27"/>
        <end position="356"/>
    </location>
</feature>
<dbReference type="OrthoDB" id="17120at2759"/>
<dbReference type="SUPFAM" id="SSF52151">
    <property type="entry name" value="FabD/lysophospholipase-like"/>
    <property type="match status" value="1"/>
</dbReference>
<evidence type="ECO:0000256" key="3">
    <source>
        <dbReference type="SAM" id="SignalP"/>
    </source>
</evidence>
<dbReference type="AlphaFoldDB" id="A0A078AM95"/>
<evidence type="ECO:0000256" key="1">
    <source>
        <dbReference type="ARBA" id="ARBA00023098"/>
    </source>
</evidence>
<evidence type="ECO:0000256" key="2">
    <source>
        <dbReference type="PROSITE-ProRule" id="PRU01161"/>
    </source>
</evidence>
<dbReference type="InterPro" id="IPR016035">
    <property type="entry name" value="Acyl_Trfase/lysoPLipase"/>
</dbReference>
<protein>
    <submittedName>
        <fullName evidence="5">Patatin-like phospholipase family protein</fullName>
    </submittedName>
</protein>
<reference evidence="5 6" key="1">
    <citation type="submission" date="2014-06" db="EMBL/GenBank/DDBJ databases">
        <authorList>
            <person name="Swart Estienne"/>
        </authorList>
    </citation>
    <scope>NUCLEOTIDE SEQUENCE [LARGE SCALE GENOMIC DNA]</scope>
    <source>
        <strain evidence="5 6">130c</strain>
    </source>
</reference>
<feature type="active site" description="Proton acceptor" evidence="2">
    <location>
        <position position="201"/>
    </location>
</feature>
<evidence type="ECO:0000313" key="5">
    <source>
        <dbReference type="EMBL" id="CDW82507.1"/>
    </source>
</evidence>
<dbReference type="OMA" id="WQFATGI"/>
<feature type="short sequence motif" description="GXSXG" evidence="2">
    <location>
        <begin position="70"/>
        <end position="74"/>
    </location>
</feature>
<organism evidence="5 6">
    <name type="scientific">Stylonychia lemnae</name>
    <name type="common">Ciliate</name>
    <dbReference type="NCBI Taxonomy" id="5949"/>
    <lineage>
        <taxon>Eukaryota</taxon>
        <taxon>Sar</taxon>
        <taxon>Alveolata</taxon>
        <taxon>Ciliophora</taxon>
        <taxon>Intramacronucleata</taxon>
        <taxon>Spirotrichea</taxon>
        <taxon>Stichotrichia</taxon>
        <taxon>Sporadotrichida</taxon>
        <taxon>Oxytrichidae</taxon>
        <taxon>Stylonychinae</taxon>
        <taxon>Stylonychia</taxon>
    </lineage>
</organism>
<feature type="signal peptide" evidence="3">
    <location>
        <begin position="1"/>
        <end position="26"/>
    </location>
</feature>
<feature type="domain" description="PNPLA" evidence="4">
    <location>
        <begin position="35"/>
        <end position="215"/>
    </location>
</feature>
<feature type="active site" description="Nucleophile" evidence="2">
    <location>
        <position position="72"/>
    </location>
</feature>
<dbReference type="Gene3D" id="3.40.1090.10">
    <property type="entry name" value="Cytosolic phospholipase A2 catalytic domain"/>
    <property type="match status" value="2"/>
</dbReference>
<keyword evidence="2" id="KW-0378">Hydrolase</keyword>
<gene>
    <name evidence="5" type="primary">Contig11146.g11909</name>
    <name evidence="5" type="ORF">STYLEM_11540</name>
</gene>
<evidence type="ECO:0000259" key="4">
    <source>
        <dbReference type="PROSITE" id="PS51635"/>
    </source>
</evidence>
<dbReference type="PROSITE" id="PS51635">
    <property type="entry name" value="PNPLA"/>
    <property type="match status" value="1"/>
</dbReference>
<name>A0A078AM95_STYLE</name>
<dbReference type="EMBL" id="CCKQ01010976">
    <property type="protein sequence ID" value="CDW82507.1"/>
    <property type="molecule type" value="Genomic_DNA"/>
</dbReference>
<keyword evidence="1 2" id="KW-0443">Lipid metabolism</keyword>
<dbReference type="GO" id="GO:0016787">
    <property type="term" value="F:hydrolase activity"/>
    <property type="evidence" value="ECO:0007669"/>
    <property type="project" value="UniProtKB-UniRule"/>
</dbReference>
<dbReference type="GO" id="GO:0016042">
    <property type="term" value="P:lipid catabolic process"/>
    <property type="evidence" value="ECO:0007669"/>
    <property type="project" value="UniProtKB-UniRule"/>
</dbReference>
<dbReference type="Pfam" id="PF01734">
    <property type="entry name" value="Patatin"/>
    <property type="match status" value="1"/>
</dbReference>
<feature type="short sequence motif" description="DGA/G" evidence="2">
    <location>
        <begin position="201"/>
        <end position="203"/>
    </location>
</feature>
<accession>A0A078AM95</accession>
<keyword evidence="6" id="KW-1185">Reference proteome</keyword>
<dbReference type="Proteomes" id="UP000039865">
    <property type="component" value="Unassembled WGS sequence"/>
</dbReference>
<sequence length="356" mass="39604">MKIAQGSYLGLTLSTLLLLNIHNLSAKSKDQCYALALSGGANKGAYQAGVIHGLAHLLPSEEVEWDVITGVSAGALNAGGISVWPVDKPVEMSEWLVGMWMNMTNEKVYVPWPGGFEEGIFNRSGVFDDTPLLNFVNDVLHSSGKIYRKITVSSVDSNTGQYITSDEDNVPFEELAERLVASASIPFVFPHRHIKNWTLMDGGTVWNSNLVSAMNRCQEIVGDDLSKIVMDVIILGQATLNESLTTTGESLGNYLRYWSISSYYNAMNDVLEFQDQYPNITYRYFFKSSKPLTSGLEEMEFTPEVLGPMIQIGKDDAKAVIGAGEGVGFQRFKEWHKNKEVREQHPDINTYLHMKL</sequence>
<evidence type="ECO:0000313" key="6">
    <source>
        <dbReference type="Proteomes" id="UP000039865"/>
    </source>
</evidence>
<proteinExistence type="predicted"/>
<dbReference type="InterPro" id="IPR002641">
    <property type="entry name" value="PNPLA_dom"/>
</dbReference>
<keyword evidence="2" id="KW-0442">Lipid degradation</keyword>
<dbReference type="InParanoid" id="A0A078AM95"/>
<keyword evidence="3" id="KW-0732">Signal</keyword>